<accession>A0A4P6JK04</accession>
<dbReference type="Proteomes" id="UP000290365">
    <property type="component" value="Chromosome"/>
</dbReference>
<feature type="region of interest" description="Disordered" evidence="1">
    <location>
        <begin position="1"/>
        <end position="29"/>
    </location>
</feature>
<proteinExistence type="predicted"/>
<keyword evidence="3" id="KW-1185">Reference proteome</keyword>
<name>A0A4P6JK04_KTERU</name>
<dbReference type="KEGG" id="kbs:EPA93_02695"/>
<evidence type="ECO:0000313" key="2">
    <source>
        <dbReference type="EMBL" id="QBD74956.1"/>
    </source>
</evidence>
<evidence type="ECO:0000256" key="1">
    <source>
        <dbReference type="SAM" id="MobiDB-lite"/>
    </source>
</evidence>
<evidence type="ECO:0000313" key="3">
    <source>
        <dbReference type="Proteomes" id="UP000290365"/>
    </source>
</evidence>
<dbReference type="AlphaFoldDB" id="A0A4P6JK04"/>
<gene>
    <name evidence="2" type="ORF">EPA93_02695</name>
</gene>
<organism evidence="2 3">
    <name type="scientific">Ktedonosporobacter rubrisoli</name>
    <dbReference type="NCBI Taxonomy" id="2509675"/>
    <lineage>
        <taxon>Bacteria</taxon>
        <taxon>Bacillati</taxon>
        <taxon>Chloroflexota</taxon>
        <taxon>Ktedonobacteria</taxon>
        <taxon>Ktedonobacterales</taxon>
        <taxon>Ktedonosporobacteraceae</taxon>
        <taxon>Ktedonosporobacter</taxon>
    </lineage>
</organism>
<protein>
    <submittedName>
        <fullName evidence="2">Uncharacterized protein</fullName>
    </submittedName>
</protein>
<sequence>MCRDEGSGENIQEQMHPQTAEPQPSQVAQLRAQIDSELAAMQQGLSGLASGTARHRIIAARLRRVDHLTNQMAGHVGQEAATDSSCQAYMRVFNTDDEKESRHG</sequence>
<dbReference type="EMBL" id="CP035758">
    <property type="protein sequence ID" value="QBD74956.1"/>
    <property type="molecule type" value="Genomic_DNA"/>
</dbReference>
<feature type="compositionally biased region" description="Polar residues" evidence="1">
    <location>
        <begin position="9"/>
        <end position="28"/>
    </location>
</feature>
<dbReference type="RefSeq" id="WP_129885555.1">
    <property type="nucleotide sequence ID" value="NZ_CP035758.1"/>
</dbReference>
<reference evidence="2 3" key="1">
    <citation type="submission" date="2019-01" db="EMBL/GenBank/DDBJ databases">
        <title>Ktedonosporobacter rubrisoli SCAWS-G2.</title>
        <authorList>
            <person name="Huang Y."/>
            <person name="Yan B."/>
        </authorList>
    </citation>
    <scope>NUCLEOTIDE SEQUENCE [LARGE SCALE GENOMIC DNA]</scope>
    <source>
        <strain evidence="2 3">SCAWS-G2</strain>
    </source>
</reference>